<dbReference type="Pfam" id="PF14527">
    <property type="entry name" value="LAGLIDADG_WhiA"/>
    <property type="match status" value="1"/>
</dbReference>
<dbReference type="Proteomes" id="UP000032434">
    <property type="component" value="Chromosome 1"/>
</dbReference>
<dbReference type="Pfam" id="PF02650">
    <property type="entry name" value="HTH_WhiA"/>
    <property type="match status" value="1"/>
</dbReference>
<dbReference type="PANTHER" id="PTHR37307:SF1">
    <property type="entry name" value="CELL DIVISION PROTEIN WHIA-RELATED"/>
    <property type="match status" value="1"/>
</dbReference>
<dbReference type="PATRIC" id="fig|35623.3.peg.51"/>
<dbReference type="OrthoDB" id="401278at2"/>
<evidence type="ECO:0000259" key="5">
    <source>
        <dbReference type="Pfam" id="PF02650"/>
    </source>
</evidence>
<keyword evidence="9" id="KW-1185">Reference proteome</keyword>
<keyword evidence="3 4" id="KW-0131">Cell cycle</keyword>
<evidence type="ECO:0000313" key="9">
    <source>
        <dbReference type="Proteomes" id="UP000032434"/>
    </source>
</evidence>
<dbReference type="SUPFAM" id="SSF55608">
    <property type="entry name" value="Homing endonucleases"/>
    <property type="match status" value="1"/>
</dbReference>
<dbReference type="FunCoup" id="A0A061A8A2">
    <property type="interactions" value="17"/>
</dbReference>
<feature type="domain" description="WhiA LAGLIDADG-like" evidence="7">
    <location>
        <begin position="121"/>
        <end position="212"/>
    </location>
</feature>
<gene>
    <name evidence="4 8" type="primary">whiA</name>
    <name evidence="8" type="ORF">Aocu_00520</name>
</gene>
<dbReference type="RefSeq" id="WP_045748724.1">
    <property type="nucleotide sequence ID" value="NZ_FUZK01000002.1"/>
</dbReference>
<dbReference type="HOGENOM" id="CLU_053282_1_0_14"/>
<keyword evidence="1 4" id="KW-0132">Cell division</keyword>
<comment type="similarity">
    <text evidence="4">Belongs to the WhiA family.</text>
</comment>
<dbReference type="HAMAP" id="MF_01420">
    <property type="entry name" value="HTH_type_WhiA"/>
    <property type="match status" value="1"/>
</dbReference>
<dbReference type="GO" id="GO:0003677">
    <property type="term" value="F:DNA binding"/>
    <property type="evidence" value="ECO:0007669"/>
    <property type="project" value="UniProtKB-UniRule"/>
</dbReference>
<proteinExistence type="inferred from homology"/>
<comment type="function">
    <text evidence="4">Involved in cell division and chromosome segregation.</text>
</comment>
<evidence type="ECO:0000259" key="7">
    <source>
        <dbReference type="Pfam" id="PF14527"/>
    </source>
</evidence>
<dbReference type="InterPro" id="IPR023054">
    <property type="entry name" value="Sporulation_regulator_WhiA_C"/>
</dbReference>
<dbReference type="Gene3D" id="3.10.28.10">
    <property type="entry name" value="Homing endonucleases"/>
    <property type="match status" value="1"/>
</dbReference>
<feature type="domain" description="Sporulation regulator WhiA C-terminal" evidence="5">
    <location>
        <begin position="215"/>
        <end position="300"/>
    </location>
</feature>
<dbReference type="InParanoid" id="A0A061A8A2"/>
<dbReference type="GO" id="GO:0051301">
    <property type="term" value="P:cell division"/>
    <property type="evidence" value="ECO:0007669"/>
    <property type="project" value="UniProtKB-UniRule"/>
</dbReference>
<evidence type="ECO:0000256" key="1">
    <source>
        <dbReference type="ARBA" id="ARBA00022618"/>
    </source>
</evidence>
<dbReference type="STRING" id="35623.Aocu_00520"/>
<dbReference type="InterPro" id="IPR003802">
    <property type="entry name" value="Sporulation_regulator_WhiA"/>
</dbReference>
<accession>A0A061A8A2</accession>
<keyword evidence="2 4" id="KW-0238">DNA-binding</keyword>
<evidence type="ECO:0000256" key="2">
    <source>
        <dbReference type="ARBA" id="ARBA00023125"/>
    </source>
</evidence>
<evidence type="ECO:0000259" key="6">
    <source>
        <dbReference type="Pfam" id="PF10298"/>
    </source>
</evidence>
<reference evidence="9" key="1">
    <citation type="submission" date="2014-05" db="EMBL/GenBank/DDBJ databases">
        <authorList>
            <person name="Kube M."/>
        </authorList>
    </citation>
    <scope>NUCLEOTIDE SEQUENCE [LARGE SCALE GENOMIC DNA]</scope>
</reference>
<dbReference type="EMBL" id="LK028559">
    <property type="protein sequence ID" value="CDR30125.1"/>
    <property type="molecule type" value="Genomic_DNA"/>
</dbReference>
<evidence type="ECO:0000256" key="4">
    <source>
        <dbReference type="HAMAP-Rule" id="MF_01420"/>
    </source>
</evidence>
<dbReference type="KEGG" id="aoc:Aocu_00520"/>
<dbReference type="GO" id="GO:0043937">
    <property type="term" value="P:regulation of sporulation"/>
    <property type="evidence" value="ECO:0007669"/>
    <property type="project" value="InterPro"/>
</dbReference>
<dbReference type="InterPro" id="IPR018478">
    <property type="entry name" value="Sporu_reg_WhiA_N_dom"/>
</dbReference>
<name>A0A061A8A2_9MOLU</name>
<feature type="domain" description="Sporulation transcription regulator WhiA N-terminal" evidence="6">
    <location>
        <begin position="19"/>
        <end position="96"/>
    </location>
</feature>
<organism evidence="8 9">
    <name type="scientific">Acholeplasma oculi</name>
    <dbReference type="NCBI Taxonomy" id="35623"/>
    <lineage>
        <taxon>Bacteria</taxon>
        <taxon>Bacillati</taxon>
        <taxon>Mycoplasmatota</taxon>
        <taxon>Mollicutes</taxon>
        <taxon>Acholeplasmatales</taxon>
        <taxon>Acholeplasmataceae</taxon>
        <taxon>Acholeplasma</taxon>
    </lineage>
</organism>
<dbReference type="PANTHER" id="PTHR37307">
    <property type="entry name" value="CELL DIVISION PROTEIN WHIA-RELATED"/>
    <property type="match status" value="1"/>
</dbReference>
<evidence type="ECO:0000313" key="8">
    <source>
        <dbReference type="EMBL" id="CDR30125.1"/>
    </source>
</evidence>
<sequence length="309" mass="35537">MSFAKIVKEELSQLNTTNEEQLAELSAMFDLASELSISNHEQTLWFKSNNPTVSRRFLTMLKRQYKIENTLLTKKQGNFKKGYQIALGVKESLEQIKFEHGIFNEDDQSDLLTQSPETKLGYLRGAFLTSGSVNDPKTAEYHLEIYGDNSDVILKIQQLMNLFDLNAKITKRRKGFIVYLKDASNIEDFLRLIGASDTVFEYEDIRIKRDFNNSINRILNCEIANEKKTIVAANQQIKDIELILKYRVPLNEKLQQVVDLRLQNPDASLNELIENFEATYQETITKSGLNHRFKKLSEIALGLKEGNES</sequence>
<dbReference type="NCBIfam" id="TIGR00647">
    <property type="entry name" value="DNA_bind_WhiA"/>
    <property type="match status" value="1"/>
</dbReference>
<dbReference type="AlphaFoldDB" id="A0A061A8A2"/>
<protein>
    <recommendedName>
        <fullName evidence="4">Probable cell division protein WhiA</fullName>
    </recommendedName>
</protein>
<evidence type="ECO:0000256" key="3">
    <source>
        <dbReference type="ARBA" id="ARBA00023306"/>
    </source>
</evidence>
<dbReference type="InterPro" id="IPR039518">
    <property type="entry name" value="WhiA_LAGLIDADG_dom"/>
</dbReference>
<dbReference type="Pfam" id="PF10298">
    <property type="entry name" value="WhiA_N"/>
    <property type="match status" value="1"/>
</dbReference>
<dbReference type="InterPro" id="IPR027434">
    <property type="entry name" value="Homing_endonucl"/>
</dbReference>